<dbReference type="InterPro" id="IPR001534">
    <property type="entry name" value="Transthyretin-like"/>
</dbReference>
<dbReference type="Proteomes" id="UP000035681">
    <property type="component" value="Unplaced"/>
</dbReference>
<name>A0A0K0ERP5_STRER</name>
<evidence type="ECO:0000256" key="3">
    <source>
        <dbReference type="ARBA" id="ARBA00022525"/>
    </source>
</evidence>
<evidence type="ECO:0000313" key="6">
    <source>
        <dbReference type="Proteomes" id="UP000035681"/>
    </source>
</evidence>
<comment type="subcellular location">
    <subcellularLocation>
        <location evidence="1">Secreted</location>
    </subcellularLocation>
</comment>
<evidence type="ECO:0000256" key="2">
    <source>
        <dbReference type="ARBA" id="ARBA00010112"/>
    </source>
</evidence>
<keyword evidence="4" id="KW-0732">Signal</keyword>
<protein>
    <submittedName>
        <fullName evidence="7 8">Transthyretin-like family-containing protein</fullName>
    </submittedName>
</protein>
<keyword evidence="6" id="KW-1185">Reference proteome</keyword>
<evidence type="ECO:0000313" key="7">
    <source>
        <dbReference type="WBParaSite" id="SSTP_0001212500.1"/>
    </source>
</evidence>
<dbReference type="Pfam" id="PF01060">
    <property type="entry name" value="TTR-52"/>
    <property type="match status" value="1"/>
</dbReference>
<evidence type="ECO:0000313" key="8">
    <source>
        <dbReference type="WBParaSite" id="TCONS_00010324.p1"/>
    </source>
</evidence>
<feature type="transmembrane region" description="Helical" evidence="5">
    <location>
        <begin position="21"/>
        <end position="42"/>
    </location>
</feature>
<keyword evidence="5" id="KW-1133">Transmembrane helix</keyword>
<reference evidence="7" key="1">
    <citation type="submission" date="2015-08" db="UniProtKB">
        <authorList>
            <consortium name="WormBaseParasite"/>
        </authorList>
    </citation>
    <scope>IDENTIFICATION</scope>
</reference>
<dbReference type="WBParaSite" id="TCONS_00010324.p1">
    <property type="protein sequence ID" value="TCONS_00010324.p1"/>
    <property type="gene ID" value="XLOC_003369"/>
</dbReference>
<evidence type="ECO:0000256" key="4">
    <source>
        <dbReference type="ARBA" id="ARBA00022729"/>
    </source>
</evidence>
<evidence type="ECO:0000256" key="5">
    <source>
        <dbReference type="SAM" id="Phobius"/>
    </source>
</evidence>
<keyword evidence="3" id="KW-0964">Secreted</keyword>
<dbReference type="GO" id="GO:0005576">
    <property type="term" value="C:extracellular region"/>
    <property type="evidence" value="ECO:0007669"/>
    <property type="project" value="UniProtKB-SubCell"/>
</dbReference>
<dbReference type="WBParaSite" id="SSTP_0001212500.1">
    <property type="protein sequence ID" value="SSTP_0001212500.1"/>
    <property type="gene ID" value="SSTP_0001212500"/>
</dbReference>
<sequence length="180" mass="21068">MYKFASKSIDKFNEVQSLLNRMVIIFSLTIILLPIIICESLLPIRTNTFKCIETRAYLSCNGEPAKNIKIVLLNKNMFNRTSTINQTFTNRVGEFSISGRISLFNVIRPYIGIAHQCNEPNRFCFNVITFTLPRLYISKYKFPIRQYNLGKVELNKIYSNQKIYCKNNIKKKIFKSKMKL</sequence>
<proteinExistence type="inferred from homology"/>
<dbReference type="InterPro" id="IPR038479">
    <property type="entry name" value="Transthyretin-like_sf"/>
</dbReference>
<dbReference type="PANTHER" id="PTHR21700">
    <property type="entry name" value="TRANSTHYRETIN-LIKE FAMILY PROTEIN-RELATED"/>
    <property type="match status" value="1"/>
</dbReference>
<keyword evidence="5" id="KW-0472">Membrane</keyword>
<evidence type="ECO:0000256" key="1">
    <source>
        <dbReference type="ARBA" id="ARBA00004613"/>
    </source>
</evidence>
<keyword evidence="5" id="KW-0812">Transmembrane</keyword>
<dbReference type="GO" id="GO:0009986">
    <property type="term" value="C:cell surface"/>
    <property type="evidence" value="ECO:0007669"/>
    <property type="project" value="InterPro"/>
</dbReference>
<dbReference type="Gene3D" id="2.60.40.3330">
    <property type="match status" value="1"/>
</dbReference>
<organism evidence="7">
    <name type="scientific">Strongyloides stercoralis</name>
    <name type="common">Threadworm</name>
    <dbReference type="NCBI Taxonomy" id="6248"/>
    <lineage>
        <taxon>Eukaryota</taxon>
        <taxon>Metazoa</taxon>
        <taxon>Ecdysozoa</taxon>
        <taxon>Nematoda</taxon>
        <taxon>Chromadorea</taxon>
        <taxon>Rhabditida</taxon>
        <taxon>Tylenchina</taxon>
        <taxon>Panagrolaimomorpha</taxon>
        <taxon>Strongyloidoidea</taxon>
        <taxon>Strongyloididae</taxon>
        <taxon>Strongyloides</taxon>
    </lineage>
</organism>
<accession>A0A0K0ERP5</accession>
<dbReference type="AlphaFoldDB" id="A0A0K0ERP5"/>
<comment type="similarity">
    <text evidence="2">Belongs to the nematode transthyretin-like family.</text>
</comment>
<dbReference type="PANTHER" id="PTHR21700:SF24">
    <property type="entry name" value="TRANSTHYRETIN-LIKE FAMILY PROTEIN"/>
    <property type="match status" value="1"/>
</dbReference>